<dbReference type="GeneID" id="63916391"/>
<dbReference type="RefSeq" id="XP_040876597.1">
    <property type="nucleotide sequence ID" value="XM_041023018.1"/>
</dbReference>
<protein>
    <submittedName>
        <fullName evidence="2">Uncharacterized protein</fullName>
    </submittedName>
</protein>
<feature type="compositionally biased region" description="Polar residues" evidence="1">
    <location>
        <begin position="75"/>
        <end position="101"/>
    </location>
</feature>
<accession>A0A074VKF3</accession>
<feature type="compositionally biased region" description="Basic and acidic residues" evidence="1">
    <location>
        <begin position="113"/>
        <end position="131"/>
    </location>
</feature>
<evidence type="ECO:0000313" key="3">
    <source>
        <dbReference type="Proteomes" id="UP000030672"/>
    </source>
</evidence>
<organism evidence="2 3">
    <name type="scientific">Aureobasidium melanogenum (strain CBS 110374)</name>
    <name type="common">Aureobasidium pullulans var. melanogenum</name>
    <dbReference type="NCBI Taxonomy" id="1043003"/>
    <lineage>
        <taxon>Eukaryota</taxon>
        <taxon>Fungi</taxon>
        <taxon>Dikarya</taxon>
        <taxon>Ascomycota</taxon>
        <taxon>Pezizomycotina</taxon>
        <taxon>Dothideomycetes</taxon>
        <taxon>Dothideomycetidae</taxon>
        <taxon>Dothideales</taxon>
        <taxon>Saccotheciaceae</taxon>
        <taxon>Aureobasidium</taxon>
    </lineage>
</organism>
<evidence type="ECO:0000313" key="2">
    <source>
        <dbReference type="EMBL" id="KEQ59574.1"/>
    </source>
</evidence>
<proteinExistence type="predicted"/>
<keyword evidence="3" id="KW-1185">Reference proteome</keyword>
<evidence type="ECO:0000256" key="1">
    <source>
        <dbReference type="SAM" id="MobiDB-lite"/>
    </source>
</evidence>
<reference evidence="2 3" key="1">
    <citation type="journal article" date="2014" name="BMC Genomics">
        <title>Genome sequencing of four Aureobasidium pullulans varieties: biotechnological potential, stress tolerance, and description of new species.</title>
        <authorList>
            <person name="Gostin Ar C."/>
            <person name="Ohm R.A."/>
            <person name="Kogej T."/>
            <person name="Sonjak S."/>
            <person name="Turk M."/>
            <person name="Zajc J."/>
            <person name="Zalar P."/>
            <person name="Grube M."/>
            <person name="Sun H."/>
            <person name="Han J."/>
            <person name="Sharma A."/>
            <person name="Chiniquy J."/>
            <person name="Ngan C.Y."/>
            <person name="Lipzen A."/>
            <person name="Barry K."/>
            <person name="Grigoriev I.V."/>
            <person name="Gunde-Cimerman N."/>
        </authorList>
    </citation>
    <scope>NUCLEOTIDE SEQUENCE [LARGE SCALE GENOMIC DNA]</scope>
    <source>
        <strain evidence="2 3">CBS 110374</strain>
    </source>
</reference>
<dbReference type="AlphaFoldDB" id="A0A074VKF3"/>
<feature type="region of interest" description="Disordered" evidence="1">
    <location>
        <begin position="1"/>
        <end position="131"/>
    </location>
</feature>
<dbReference type="EMBL" id="KL584847">
    <property type="protein sequence ID" value="KEQ59574.1"/>
    <property type="molecule type" value="Genomic_DNA"/>
</dbReference>
<name>A0A074VKF3_AURM1</name>
<dbReference type="Proteomes" id="UP000030672">
    <property type="component" value="Unassembled WGS sequence"/>
</dbReference>
<sequence length="170" mass="19543">MCCKRRANPQESTGAKLVQDQPITTSRAASSEPLDPPPAYEQVEKGSKDITSSQDIDASKYLDNQGTSDVRAVPSYSSNNANLELRTNNVNMHTPRSTCQSKCAAKRERKQQKRELRQEHRMEKREYRQEKRELRAEHRFERKEMRRAHDGPISMLIKGVSNLMKQDGKV</sequence>
<feature type="compositionally biased region" description="Polar residues" evidence="1">
    <location>
        <begin position="49"/>
        <end position="68"/>
    </location>
</feature>
<gene>
    <name evidence="2" type="ORF">M437DRAFT_56259</name>
</gene>
<dbReference type="HOGENOM" id="CLU_1677507_0_0_1"/>